<accession>A0ABP9RQS6</accession>
<reference evidence="8" key="1">
    <citation type="journal article" date="2019" name="Int. J. Syst. Evol. Microbiol.">
        <title>The Global Catalogue of Microorganisms (GCM) 10K type strain sequencing project: providing services to taxonomists for standard genome sequencing and annotation.</title>
        <authorList>
            <consortium name="The Broad Institute Genomics Platform"/>
            <consortium name="The Broad Institute Genome Sequencing Center for Infectious Disease"/>
            <person name="Wu L."/>
            <person name="Ma J."/>
        </authorList>
    </citation>
    <scope>NUCLEOTIDE SEQUENCE [LARGE SCALE GENOMIC DNA]</scope>
    <source>
        <strain evidence="8">JCM 18304</strain>
    </source>
</reference>
<feature type="transmembrane region" description="Helical" evidence="6">
    <location>
        <begin position="195"/>
        <end position="217"/>
    </location>
</feature>
<evidence type="ECO:0008006" key="9">
    <source>
        <dbReference type="Google" id="ProtNLM"/>
    </source>
</evidence>
<evidence type="ECO:0000256" key="5">
    <source>
        <dbReference type="SAM" id="MobiDB-lite"/>
    </source>
</evidence>
<comment type="caution">
    <text evidence="7">The sequence shown here is derived from an EMBL/GenBank/DDBJ whole genome shotgun (WGS) entry which is preliminary data.</text>
</comment>
<keyword evidence="8" id="KW-1185">Reference proteome</keyword>
<dbReference type="EMBL" id="BAABJQ010000006">
    <property type="protein sequence ID" value="GAA5184885.1"/>
    <property type="molecule type" value="Genomic_DNA"/>
</dbReference>
<evidence type="ECO:0000256" key="1">
    <source>
        <dbReference type="ARBA" id="ARBA00004141"/>
    </source>
</evidence>
<feature type="region of interest" description="Disordered" evidence="5">
    <location>
        <begin position="1"/>
        <end position="111"/>
    </location>
</feature>
<dbReference type="Pfam" id="PF09685">
    <property type="entry name" value="MamF_MmsF"/>
    <property type="match status" value="1"/>
</dbReference>
<evidence type="ECO:0000256" key="6">
    <source>
        <dbReference type="SAM" id="Phobius"/>
    </source>
</evidence>
<keyword evidence="4 6" id="KW-0472">Membrane</keyword>
<organism evidence="7 8">
    <name type="scientific">Rugosimonospora acidiphila</name>
    <dbReference type="NCBI Taxonomy" id="556531"/>
    <lineage>
        <taxon>Bacteria</taxon>
        <taxon>Bacillati</taxon>
        <taxon>Actinomycetota</taxon>
        <taxon>Actinomycetes</taxon>
        <taxon>Micromonosporales</taxon>
        <taxon>Micromonosporaceae</taxon>
        <taxon>Rugosimonospora</taxon>
    </lineage>
</organism>
<gene>
    <name evidence="7" type="ORF">GCM10023322_27440</name>
</gene>
<dbReference type="InterPro" id="IPR019109">
    <property type="entry name" value="MamF_MmsF"/>
</dbReference>
<feature type="compositionally biased region" description="Pro residues" evidence="5">
    <location>
        <begin position="35"/>
        <end position="48"/>
    </location>
</feature>
<keyword evidence="3 6" id="KW-1133">Transmembrane helix</keyword>
<name>A0ABP9RQS6_9ACTN</name>
<feature type="transmembrane region" description="Helical" evidence="6">
    <location>
        <begin position="115"/>
        <end position="142"/>
    </location>
</feature>
<evidence type="ECO:0000256" key="4">
    <source>
        <dbReference type="ARBA" id="ARBA00023136"/>
    </source>
</evidence>
<evidence type="ECO:0000313" key="8">
    <source>
        <dbReference type="Proteomes" id="UP001501570"/>
    </source>
</evidence>
<feature type="compositionally biased region" description="Gly residues" evidence="5">
    <location>
        <begin position="53"/>
        <end position="79"/>
    </location>
</feature>
<proteinExistence type="predicted"/>
<evidence type="ECO:0000313" key="7">
    <source>
        <dbReference type="EMBL" id="GAA5184885.1"/>
    </source>
</evidence>
<keyword evidence="2 6" id="KW-0812">Transmembrane</keyword>
<protein>
    <recommendedName>
        <fullName evidence="9">DUF4870 domain-containing protein</fullName>
    </recommendedName>
</protein>
<evidence type="ECO:0000256" key="2">
    <source>
        <dbReference type="ARBA" id="ARBA00022692"/>
    </source>
</evidence>
<sequence>MTHMTQPPTPPWDETQAGGQPGSGAPAGSGAPGSGVPPQPGPAGPGPTQPGYGQPGQPGQSGPGGAPGYGQSGPGGAPGYGQPYGYPPPGYSTGPGQQQPGPPPPGYPSSQDKTWALVAHFGGAVGAVVGGGLLGFVAPLIALQGRGNQSPAVRAHAAAALNFFGPASAVALILIVVRICVGASGGWLFTGAAHALLNLALGAVVVLSAIFGVVGGLRANDGELYKYPVSYPVVR</sequence>
<dbReference type="Proteomes" id="UP001501570">
    <property type="component" value="Unassembled WGS sequence"/>
</dbReference>
<feature type="transmembrane region" description="Helical" evidence="6">
    <location>
        <begin position="163"/>
        <end position="189"/>
    </location>
</feature>
<evidence type="ECO:0000256" key="3">
    <source>
        <dbReference type="ARBA" id="ARBA00022989"/>
    </source>
</evidence>
<feature type="compositionally biased region" description="Gly residues" evidence="5">
    <location>
        <begin position="19"/>
        <end position="33"/>
    </location>
</feature>
<comment type="subcellular location">
    <subcellularLocation>
        <location evidence="1">Membrane</location>
        <topology evidence="1">Multi-pass membrane protein</topology>
    </subcellularLocation>
</comment>